<dbReference type="InterPro" id="IPR001304">
    <property type="entry name" value="C-type_lectin-like"/>
</dbReference>
<dbReference type="EMBL" id="BX284604">
    <property type="protein sequence ID" value="CCD66621.2"/>
    <property type="molecule type" value="Genomic_DNA"/>
</dbReference>
<dbReference type="CDD" id="cd00037">
    <property type="entry name" value="CLECT"/>
    <property type="match status" value="1"/>
</dbReference>
<organism evidence="4 5">
    <name type="scientific">Caenorhabditis elegans</name>
    <dbReference type="NCBI Taxonomy" id="6239"/>
    <lineage>
        <taxon>Eukaryota</taxon>
        <taxon>Metazoa</taxon>
        <taxon>Ecdysozoa</taxon>
        <taxon>Nematoda</taxon>
        <taxon>Chromadorea</taxon>
        <taxon>Rhabditida</taxon>
        <taxon>Rhabditina</taxon>
        <taxon>Rhabditomorpha</taxon>
        <taxon>Rhabditoidea</taxon>
        <taxon>Rhabditidae</taxon>
        <taxon>Peloderinae</taxon>
        <taxon>Caenorhabditis</taxon>
    </lineage>
</organism>
<dbReference type="HOGENOM" id="CLU_045736_2_1_1"/>
<protein>
    <submittedName>
        <fullName evidence="4">C-type lectin domain-containing protein</fullName>
    </submittedName>
</protein>
<reference evidence="4 5" key="1">
    <citation type="journal article" date="1998" name="Science">
        <title>Genome sequence of the nematode C. elegans: a platform for investigating biology.</title>
        <authorList>
            <consortium name="The C. elegans sequencing consortium"/>
            <person name="Sulson J.E."/>
            <person name="Waterston R."/>
        </authorList>
    </citation>
    <scope>NUCLEOTIDE SEQUENCE [LARGE SCALE GENOMIC DNA]</scope>
    <source>
        <strain evidence="4 5">Bristol N2</strain>
    </source>
</reference>
<dbReference type="SMR" id="Q18574"/>
<dbReference type="STRING" id="6239.C42D4.11.1"/>
<dbReference type="Gene3D" id="3.10.100.10">
    <property type="entry name" value="Mannose-Binding Protein A, subunit A"/>
    <property type="match status" value="1"/>
</dbReference>
<dbReference type="Pfam" id="PF08277">
    <property type="entry name" value="PAN_3"/>
    <property type="match status" value="1"/>
</dbReference>
<dbReference type="UCSC" id="C42D4.11">
    <property type="organism name" value="c. elegans"/>
</dbReference>
<evidence type="ECO:0000259" key="2">
    <source>
        <dbReference type="SMART" id="SM00034"/>
    </source>
</evidence>
<proteinExistence type="predicted"/>
<dbReference type="KEGG" id="cel:CELE_C42D4.11"/>
<feature type="domain" description="C-type lectin" evidence="2">
    <location>
        <begin position="147"/>
        <end position="312"/>
    </location>
</feature>
<dbReference type="PANTHER" id="PTHR47629">
    <property type="entry name" value="C-TYPE LECTIN-RELATED"/>
    <property type="match status" value="1"/>
</dbReference>
<dbReference type="SMART" id="SM00605">
    <property type="entry name" value="CW"/>
    <property type="match status" value="1"/>
</dbReference>
<dbReference type="AlphaFoldDB" id="Q18574"/>
<evidence type="ECO:0000313" key="6">
    <source>
        <dbReference type="WormBase" id="C42D4.11"/>
    </source>
</evidence>
<dbReference type="PaxDb" id="6239-C42D4.11"/>
<keyword evidence="5" id="KW-1185">Reference proteome</keyword>
<evidence type="ECO:0000256" key="1">
    <source>
        <dbReference type="SAM" id="SignalP"/>
    </source>
</evidence>
<feature type="domain" description="PAN-3" evidence="3">
    <location>
        <begin position="1"/>
        <end position="139"/>
    </location>
</feature>
<sequence>MMWWISLLCFIPTNNALNTMIIHHGALMTCIDTEFAQKETWKDCVTSCAQNDTCVIAQANLTTPNECQLCSIQNLMHIQKRFRGNMIIALKTVSLDPITESMCTPFELGTINGHFNNTSNLTQYEYSTQLSEDGNVLNFSYSAMKSCPPQWEHFDRARGSWCIKVIRQDGTHVEASKACNEYNAALTGLETENETYHIWKTAYSLVERYPSQPKITERIWIDGVRKVTCQEKLTFNTKEGCVSFDGFDFEDKFLLEKQGYTWEQHNPDRLGPDSGPHQDCLALWITANNRTIDDEMCSKVLDDAPVKGFACGKEAG</sequence>
<dbReference type="InterPro" id="IPR006583">
    <property type="entry name" value="PAN-3_domain"/>
</dbReference>
<name>Q18574_CAEEL</name>
<dbReference type="InterPro" id="IPR016187">
    <property type="entry name" value="CTDL_fold"/>
</dbReference>
<dbReference type="PANTHER" id="PTHR47629:SF4">
    <property type="entry name" value="PAN-3 DOMAIN-CONTAINING PROTEIN"/>
    <property type="match status" value="1"/>
</dbReference>
<gene>
    <name evidence="4 6" type="primary">clec-179</name>
    <name evidence="6" type="ORF">C42D4.11</name>
    <name evidence="4" type="ORF">CELE_C42D4.11</name>
</gene>
<dbReference type="SUPFAM" id="SSF56436">
    <property type="entry name" value="C-type lectin-like"/>
    <property type="match status" value="1"/>
</dbReference>
<feature type="signal peptide" evidence="1">
    <location>
        <begin position="1"/>
        <end position="16"/>
    </location>
</feature>
<accession>Q18574</accession>
<feature type="chain" id="PRO_5004186779" evidence="1">
    <location>
        <begin position="17"/>
        <end position="316"/>
    </location>
</feature>
<evidence type="ECO:0000313" key="5">
    <source>
        <dbReference type="Proteomes" id="UP000001940"/>
    </source>
</evidence>
<dbReference type="OrthoDB" id="5825749at2759"/>
<dbReference type="SMART" id="SM00034">
    <property type="entry name" value="CLECT"/>
    <property type="match status" value="1"/>
</dbReference>
<evidence type="ECO:0000313" key="4">
    <source>
        <dbReference type="EMBL" id="CCD66621.2"/>
    </source>
</evidence>
<dbReference type="InterPro" id="IPR016186">
    <property type="entry name" value="C-type_lectin-like/link_sf"/>
</dbReference>
<dbReference type="RefSeq" id="NP_501134.2">
    <property type="nucleotide sequence ID" value="NM_068733.2"/>
</dbReference>
<dbReference type="AGR" id="WB:WBGene00016597"/>
<dbReference type="CTD" id="183404"/>
<evidence type="ECO:0000259" key="3">
    <source>
        <dbReference type="SMART" id="SM00605"/>
    </source>
</evidence>
<dbReference type="PIR" id="T34165">
    <property type="entry name" value="T34165"/>
</dbReference>
<dbReference type="Proteomes" id="UP000001940">
    <property type="component" value="Chromosome IV"/>
</dbReference>
<dbReference type="GeneID" id="183404"/>
<dbReference type="WormBase" id="C42D4.11">
    <property type="protein sequence ID" value="CE48253"/>
    <property type="gene ID" value="WBGene00016597"/>
    <property type="gene designation" value="clec-179"/>
</dbReference>
<dbReference type="InParanoid" id="Q18574"/>
<dbReference type="eggNOG" id="KOG4297">
    <property type="taxonomic scope" value="Eukaryota"/>
</dbReference>
<keyword evidence="1" id="KW-0732">Signal</keyword>
<dbReference type="Bgee" id="WBGene00016597">
    <property type="expression patterns" value="Expressed in material anatomical entity and 2 other cell types or tissues"/>
</dbReference>